<evidence type="ECO:0000256" key="6">
    <source>
        <dbReference type="ARBA" id="ARBA00023098"/>
    </source>
</evidence>
<keyword evidence="8" id="KW-1133">Transmembrane helix</keyword>
<evidence type="ECO:0000256" key="3">
    <source>
        <dbReference type="ARBA" id="ARBA00022516"/>
    </source>
</evidence>
<dbReference type="InterPro" id="IPR036291">
    <property type="entry name" value="NAD(P)-bd_dom_sf"/>
</dbReference>
<gene>
    <name evidence="9" type="ORF">HanXRQr2_Chr16g0768481</name>
</gene>
<feature type="transmembrane region" description="Helical" evidence="8">
    <location>
        <begin position="15"/>
        <end position="32"/>
    </location>
</feature>
<comment type="caution">
    <text evidence="9">The sequence shown here is derived from an EMBL/GenBank/DDBJ whole genome shotgun (WGS) entry which is preliminary data.</text>
</comment>
<dbReference type="PANTHER" id="PTHR43159">
    <property type="entry name" value="ENOYL-[ACYL-CARRIER-PROTEIN] REDUCTASE"/>
    <property type="match status" value="1"/>
</dbReference>
<dbReference type="FunFam" id="1.10.8.400:FF:000001">
    <property type="entry name" value="Enoyl-[acyl-carrier-protein] reductase [NADH]"/>
    <property type="match status" value="1"/>
</dbReference>
<organism evidence="9 10">
    <name type="scientific">Helianthus annuus</name>
    <name type="common">Common sunflower</name>
    <dbReference type="NCBI Taxonomy" id="4232"/>
    <lineage>
        <taxon>Eukaryota</taxon>
        <taxon>Viridiplantae</taxon>
        <taxon>Streptophyta</taxon>
        <taxon>Embryophyta</taxon>
        <taxon>Tracheophyta</taxon>
        <taxon>Spermatophyta</taxon>
        <taxon>Magnoliopsida</taxon>
        <taxon>eudicotyledons</taxon>
        <taxon>Gunneridae</taxon>
        <taxon>Pentapetalae</taxon>
        <taxon>asterids</taxon>
        <taxon>campanulids</taxon>
        <taxon>Asterales</taxon>
        <taxon>Asteraceae</taxon>
        <taxon>Asteroideae</taxon>
        <taxon>Heliantheae alliance</taxon>
        <taxon>Heliantheae</taxon>
        <taxon>Helianthus</taxon>
    </lineage>
</organism>
<proteinExistence type="inferred from homology"/>
<keyword evidence="3" id="KW-0444">Lipid biosynthesis</keyword>
<evidence type="ECO:0000313" key="10">
    <source>
        <dbReference type="Proteomes" id="UP000215914"/>
    </source>
</evidence>
<comment type="pathway">
    <text evidence="1">Lipid metabolism; fatty acid biosynthesis.</text>
</comment>
<keyword evidence="8" id="KW-0812">Transmembrane</keyword>
<dbReference type="Gene3D" id="1.10.8.400">
    <property type="entry name" value="Enoyl acyl carrier protein reductase"/>
    <property type="match status" value="1"/>
</dbReference>
<evidence type="ECO:0000256" key="1">
    <source>
        <dbReference type="ARBA" id="ARBA00005194"/>
    </source>
</evidence>
<dbReference type="SUPFAM" id="SSF51735">
    <property type="entry name" value="NAD(P)-binding Rossmann-fold domains"/>
    <property type="match status" value="1"/>
</dbReference>
<dbReference type="Pfam" id="PF13561">
    <property type="entry name" value="adh_short_C2"/>
    <property type="match status" value="1"/>
</dbReference>
<reference evidence="9" key="1">
    <citation type="journal article" date="2017" name="Nature">
        <title>The sunflower genome provides insights into oil metabolism, flowering and Asterid evolution.</title>
        <authorList>
            <person name="Badouin H."/>
            <person name="Gouzy J."/>
            <person name="Grassa C.J."/>
            <person name="Murat F."/>
            <person name="Staton S.E."/>
            <person name="Cottret L."/>
            <person name="Lelandais-Briere C."/>
            <person name="Owens G.L."/>
            <person name="Carrere S."/>
            <person name="Mayjonade B."/>
            <person name="Legrand L."/>
            <person name="Gill N."/>
            <person name="Kane N.C."/>
            <person name="Bowers J.E."/>
            <person name="Hubner S."/>
            <person name="Bellec A."/>
            <person name="Berard A."/>
            <person name="Berges H."/>
            <person name="Blanchet N."/>
            <person name="Boniface M.C."/>
            <person name="Brunel D."/>
            <person name="Catrice O."/>
            <person name="Chaidir N."/>
            <person name="Claudel C."/>
            <person name="Donnadieu C."/>
            <person name="Faraut T."/>
            <person name="Fievet G."/>
            <person name="Helmstetter N."/>
            <person name="King M."/>
            <person name="Knapp S.J."/>
            <person name="Lai Z."/>
            <person name="Le Paslier M.C."/>
            <person name="Lippi Y."/>
            <person name="Lorenzon L."/>
            <person name="Mandel J.R."/>
            <person name="Marage G."/>
            <person name="Marchand G."/>
            <person name="Marquand E."/>
            <person name="Bret-Mestries E."/>
            <person name="Morien E."/>
            <person name="Nambeesan S."/>
            <person name="Nguyen T."/>
            <person name="Pegot-Espagnet P."/>
            <person name="Pouilly N."/>
            <person name="Raftis F."/>
            <person name="Sallet E."/>
            <person name="Schiex T."/>
            <person name="Thomas J."/>
            <person name="Vandecasteele C."/>
            <person name="Vares D."/>
            <person name="Vear F."/>
            <person name="Vautrin S."/>
            <person name="Crespi M."/>
            <person name="Mangin B."/>
            <person name="Burke J.M."/>
            <person name="Salse J."/>
            <person name="Munos S."/>
            <person name="Vincourt P."/>
            <person name="Rieseberg L.H."/>
            <person name="Langlade N.B."/>
        </authorList>
    </citation>
    <scope>NUCLEOTIDE SEQUENCE</scope>
    <source>
        <tissue evidence="9">Leaves</tissue>
    </source>
</reference>
<keyword evidence="5 9" id="KW-0560">Oxidoreductase</keyword>
<dbReference type="EC" id="1.3.1.9" evidence="9"/>
<comment type="similarity">
    <text evidence="2">Belongs to the short-chain dehydrogenases/reductases (SDR) family. FabI subfamily.</text>
</comment>
<reference evidence="9" key="2">
    <citation type="submission" date="2020-06" db="EMBL/GenBank/DDBJ databases">
        <title>Helianthus annuus Genome sequencing and assembly Release 2.</title>
        <authorList>
            <person name="Gouzy J."/>
            <person name="Langlade N."/>
            <person name="Munos S."/>
        </authorList>
    </citation>
    <scope>NUCLEOTIDE SEQUENCE</scope>
    <source>
        <tissue evidence="9">Leaves</tissue>
    </source>
</reference>
<accession>A0A9K3DWS9</accession>
<dbReference type="Proteomes" id="UP000215914">
    <property type="component" value="Unassembled WGS sequence"/>
</dbReference>
<dbReference type="EMBL" id="MNCJ02000331">
    <property type="protein sequence ID" value="KAF5761736.1"/>
    <property type="molecule type" value="Genomic_DNA"/>
</dbReference>
<protein>
    <submittedName>
        <fullName evidence="9">Enoyl-[acyl-carrier-protein] reductase (NADH)</fullName>
        <ecNumber evidence="9">1.3.1.9</ecNumber>
    </submittedName>
</protein>
<name>A0A9K3DWS9_HELAN</name>
<evidence type="ECO:0000256" key="7">
    <source>
        <dbReference type="ARBA" id="ARBA00023160"/>
    </source>
</evidence>
<evidence type="ECO:0000256" key="5">
    <source>
        <dbReference type="ARBA" id="ARBA00023002"/>
    </source>
</evidence>
<keyword evidence="6" id="KW-0443">Lipid metabolism</keyword>
<dbReference type="InterPro" id="IPR002347">
    <property type="entry name" value="SDR_fam"/>
</dbReference>
<dbReference type="Gramene" id="mRNA:HanXRQr2_Chr16g0768481">
    <property type="protein sequence ID" value="mRNA:HanXRQr2_Chr16g0768481"/>
    <property type="gene ID" value="HanXRQr2_Chr16g0768481"/>
</dbReference>
<keyword evidence="4" id="KW-0276">Fatty acid metabolism</keyword>
<sequence length="137" mass="14978">MLSFRGFLNNFGFPIYHSPMYILYVCVCAFIIPKLKCYKYGIVVLIFSKNIPGPLRSRAAKAIGFIDMMIDYSLENAPLQKELSAEEVGNAAAFLASPLASAITGAVLYVDNGLNAMGVGVDSPVFKDLNIPRDPKH</sequence>
<dbReference type="InterPro" id="IPR014358">
    <property type="entry name" value="Enoyl-ACP_Rdtase_NADH"/>
</dbReference>
<evidence type="ECO:0000313" key="9">
    <source>
        <dbReference type="EMBL" id="KAF5761736.1"/>
    </source>
</evidence>
<evidence type="ECO:0000256" key="2">
    <source>
        <dbReference type="ARBA" id="ARBA00009233"/>
    </source>
</evidence>
<dbReference type="GO" id="GO:0006633">
    <property type="term" value="P:fatty acid biosynthetic process"/>
    <property type="evidence" value="ECO:0007669"/>
    <property type="project" value="UniProtKB-KW"/>
</dbReference>
<dbReference type="AlphaFoldDB" id="A0A9K3DWS9"/>
<keyword evidence="8" id="KW-0472">Membrane</keyword>
<keyword evidence="7" id="KW-0275">Fatty acid biosynthesis</keyword>
<evidence type="ECO:0000256" key="8">
    <source>
        <dbReference type="SAM" id="Phobius"/>
    </source>
</evidence>
<dbReference type="GO" id="GO:0004318">
    <property type="term" value="F:enoyl-[acyl-carrier-protein] reductase (NADH) activity"/>
    <property type="evidence" value="ECO:0007669"/>
    <property type="project" value="UniProtKB-EC"/>
</dbReference>
<dbReference type="PANTHER" id="PTHR43159:SF8">
    <property type="entry name" value="ENOYL-[ACYL-CARRIER-PROTEIN] REDUCTASE [NADH] 2, CHLOROPLASTIC-LIKE"/>
    <property type="match status" value="1"/>
</dbReference>
<evidence type="ECO:0000256" key="4">
    <source>
        <dbReference type="ARBA" id="ARBA00022832"/>
    </source>
</evidence>
<keyword evidence="10" id="KW-1185">Reference proteome</keyword>